<evidence type="ECO:0000313" key="3">
    <source>
        <dbReference type="EMBL" id="VEL17165.1"/>
    </source>
</evidence>
<protein>
    <recommendedName>
        <fullName evidence="2">EF-hand domain-containing protein</fullName>
    </recommendedName>
</protein>
<dbReference type="GO" id="GO:0016020">
    <property type="term" value="C:membrane"/>
    <property type="evidence" value="ECO:0007669"/>
    <property type="project" value="TreeGrafter"/>
</dbReference>
<evidence type="ECO:0000259" key="2">
    <source>
        <dbReference type="PROSITE" id="PS50222"/>
    </source>
</evidence>
<dbReference type="GO" id="GO:0005882">
    <property type="term" value="C:intermediate filament"/>
    <property type="evidence" value="ECO:0007669"/>
    <property type="project" value="TreeGrafter"/>
</dbReference>
<feature type="domain" description="EF-hand" evidence="2">
    <location>
        <begin position="294"/>
        <end position="329"/>
    </location>
</feature>
<dbReference type="AlphaFoldDB" id="A0A448WPU5"/>
<feature type="domain" description="EF-hand" evidence="2">
    <location>
        <begin position="258"/>
        <end position="293"/>
    </location>
</feature>
<keyword evidence="1" id="KW-0106">Calcium</keyword>
<dbReference type="SUPFAM" id="SSF46966">
    <property type="entry name" value="Spectrin repeat"/>
    <property type="match status" value="1"/>
</dbReference>
<dbReference type="GO" id="GO:0045104">
    <property type="term" value="P:intermediate filament cytoskeleton organization"/>
    <property type="evidence" value="ECO:0007669"/>
    <property type="project" value="InterPro"/>
</dbReference>
<keyword evidence="4" id="KW-1185">Reference proteome</keyword>
<dbReference type="Pfam" id="PF13499">
    <property type="entry name" value="EF-hand_7"/>
    <property type="match status" value="1"/>
</dbReference>
<dbReference type="GO" id="GO:0005737">
    <property type="term" value="C:cytoplasm"/>
    <property type="evidence" value="ECO:0007669"/>
    <property type="project" value="TreeGrafter"/>
</dbReference>
<evidence type="ECO:0000313" key="4">
    <source>
        <dbReference type="Proteomes" id="UP000784294"/>
    </source>
</evidence>
<accession>A0A448WPU5</accession>
<proteinExistence type="predicted"/>
<dbReference type="OrthoDB" id="2250192at2759"/>
<dbReference type="CDD" id="cd00051">
    <property type="entry name" value="EFh"/>
    <property type="match status" value="1"/>
</dbReference>
<dbReference type="GO" id="GO:0042060">
    <property type="term" value="P:wound healing"/>
    <property type="evidence" value="ECO:0007669"/>
    <property type="project" value="TreeGrafter"/>
</dbReference>
<dbReference type="EMBL" id="CAAALY010031367">
    <property type="protein sequence ID" value="VEL17165.1"/>
    <property type="molecule type" value="Genomic_DNA"/>
</dbReference>
<dbReference type="PROSITE" id="PS50222">
    <property type="entry name" value="EF_HAND_2"/>
    <property type="match status" value="2"/>
</dbReference>
<dbReference type="GO" id="GO:0005509">
    <property type="term" value="F:calcium ion binding"/>
    <property type="evidence" value="ECO:0007669"/>
    <property type="project" value="InterPro"/>
</dbReference>
<dbReference type="InterPro" id="IPR043197">
    <property type="entry name" value="Plakin"/>
</dbReference>
<gene>
    <name evidence="3" type="ORF">PXEA_LOCUS10605</name>
</gene>
<dbReference type="GO" id="GO:0005198">
    <property type="term" value="F:structural molecule activity"/>
    <property type="evidence" value="ECO:0007669"/>
    <property type="project" value="TreeGrafter"/>
</dbReference>
<dbReference type="InterPro" id="IPR002048">
    <property type="entry name" value="EF_hand_dom"/>
</dbReference>
<dbReference type="InterPro" id="IPR018247">
    <property type="entry name" value="EF_Hand_1_Ca_BS"/>
</dbReference>
<sequence>MVDLSNWLNLAEARVSSDLQLTIDTQDEQNSEAKISVDKGMATADDMTPRLSISVIDKDSTEATIPEPGDTAILNPTDRTNGKISPGSRMPASQQIVVPLELVNDLIQVNQLMNEHTALEAEMMQRQAHFDLILRHARHTQPASLAHTEANGCPNLGPMLNSLARRGVNQALTTSGASGGQQRPASQVPSGIRSSLGEPVFVSPIVARLQMRWRALWLQSMSRRARLHNRLNYLAEMDRLKNFTYEAWRQRYVAWLTAKKARVIDLFHRKDIDRDGRLSLHEFVDAVIESRFPTTRMEMQLVASVFDANQDGYIDYRECLAALKPPTSNQEGGPSSDGVGDNIEGVVIQDEVKRQIGLCTCHSTYRIFHVRSKSYKAYQ</sequence>
<dbReference type="Proteomes" id="UP000784294">
    <property type="component" value="Unassembled WGS sequence"/>
</dbReference>
<dbReference type="SMART" id="SM00054">
    <property type="entry name" value="EFh"/>
    <property type="match status" value="2"/>
</dbReference>
<reference evidence="3" key="1">
    <citation type="submission" date="2018-11" db="EMBL/GenBank/DDBJ databases">
        <authorList>
            <consortium name="Pathogen Informatics"/>
        </authorList>
    </citation>
    <scope>NUCLEOTIDE SEQUENCE</scope>
</reference>
<dbReference type="PANTHER" id="PTHR23169:SF23">
    <property type="entry name" value="SHORT STOP, ISOFORM H"/>
    <property type="match status" value="1"/>
</dbReference>
<dbReference type="PANTHER" id="PTHR23169">
    <property type="entry name" value="ENVOPLAKIN"/>
    <property type="match status" value="1"/>
</dbReference>
<organism evidence="3 4">
    <name type="scientific">Protopolystoma xenopodis</name>
    <dbReference type="NCBI Taxonomy" id="117903"/>
    <lineage>
        <taxon>Eukaryota</taxon>
        <taxon>Metazoa</taxon>
        <taxon>Spiralia</taxon>
        <taxon>Lophotrochozoa</taxon>
        <taxon>Platyhelminthes</taxon>
        <taxon>Monogenea</taxon>
        <taxon>Polyopisthocotylea</taxon>
        <taxon>Polystomatidea</taxon>
        <taxon>Polystomatidae</taxon>
        <taxon>Protopolystoma</taxon>
    </lineage>
</organism>
<dbReference type="InterPro" id="IPR011992">
    <property type="entry name" value="EF-hand-dom_pair"/>
</dbReference>
<comment type="caution">
    <text evidence="3">The sequence shown here is derived from an EMBL/GenBank/DDBJ whole genome shotgun (WGS) entry which is preliminary data.</text>
</comment>
<evidence type="ECO:0000256" key="1">
    <source>
        <dbReference type="ARBA" id="ARBA00022837"/>
    </source>
</evidence>
<dbReference type="Gene3D" id="1.10.238.10">
    <property type="entry name" value="EF-hand"/>
    <property type="match status" value="1"/>
</dbReference>
<name>A0A448WPU5_9PLAT</name>
<dbReference type="SUPFAM" id="SSF47473">
    <property type="entry name" value="EF-hand"/>
    <property type="match status" value="1"/>
</dbReference>
<dbReference type="Gene3D" id="1.20.58.60">
    <property type="match status" value="1"/>
</dbReference>
<dbReference type="PROSITE" id="PS00018">
    <property type="entry name" value="EF_HAND_1"/>
    <property type="match status" value="1"/>
</dbReference>